<organism evidence="2 3">
    <name type="scientific">Sulfurimonas lithotrophica</name>
    <dbReference type="NCBI Taxonomy" id="2590022"/>
    <lineage>
        <taxon>Bacteria</taxon>
        <taxon>Pseudomonadati</taxon>
        <taxon>Campylobacterota</taxon>
        <taxon>Epsilonproteobacteria</taxon>
        <taxon>Campylobacterales</taxon>
        <taxon>Sulfurimonadaceae</taxon>
        <taxon>Sulfurimonas</taxon>
    </lineage>
</organism>
<protein>
    <recommendedName>
        <fullName evidence="4">Transformation system protein</fullName>
    </recommendedName>
</protein>
<feature type="transmembrane region" description="Helical" evidence="1">
    <location>
        <begin position="20"/>
        <end position="39"/>
    </location>
</feature>
<dbReference type="InterPro" id="IPR011990">
    <property type="entry name" value="TPR-like_helical_dom_sf"/>
</dbReference>
<evidence type="ECO:0000256" key="1">
    <source>
        <dbReference type="SAM" id="Phobius"/>
    </source>
</evidence>
<evidence type="ECO:0000313" key="2">
    <source>
        <dbReference type="EMBL" id="QFR49017.1"/>
    </source>
</evidence>
<dbReference type="Gene3D" id="1.25.40.10">
    <property type="entry name" value="Tetratricopeptide repeat domain"/>
    <property type="match status" value="1"/>
</dbReference>
<keyword evidence="1" id="KW-0812">Transmembrane</keyword>
<name>A0A5P8P0B5_9BACT</name>
<dbReference type="RefSeq" id="WP_152306960.1">
    <property type="nucleotide sequence ID" value="NZ_CP043617.1"/>
</dbReference>
<dbReference type="AlphaFoldDB" id="A0A5P8P0B5"/>
<dbReference type="Proteomes" id="UP000326944">
    <property type="component" value="Chromosome"/>
</dbReference>
<accession>A0A5P8P0B5</accession>
<dbReference type="EMBL" id="CP043617">
    <property type="protein sequence ID" value="QFR49017.1"/>
    <property type="molecule type" value="Genomic_DNA"/>
</dbReference>
<dbReference type="OrthoDB" id="5334424at2"/>
<keyword evidence="1" id="KW-0472">Membrane</keyword>
<dbReference type="Pfam" id="PF12895">
    <property type="entry name" value="ANAPC3"/>
    <property type="match status" value="1"/>
</dbReference>
<sequence>MHNIHELEQKWFKYKIKFFLPYVVVIIFFAILIITLIFINDFKSISPLTISKKEYNISKQKQSTKVSSEQNIEEETIDIKKDTEQKINKKTSTKPLNEIKDSKDEKLILSPSLDFMKKLKTDSVNSYNDVQTKSYNNISEEISKNISEDTVKEEKTIQTYQDQDTQESETFAKKPKITISKRETQNDIQDVIKRFKKNNNPALSLFVAKKYYKLGDYEKAYNYALITNEINNEIEQSWIIFAKSLVKLNKKDLAIKTLKKYIRHSHSGNAKVLLEDIKSGKFR</sequence>
<dbReference type="SUPFAM" id="SSF48452">
    <property type="entry name" value="TPR-like"/>
    <property type="match status" value="1"/>
</dbReference>
<evidence type="ECO:0000313" key="3">
    <source>
        <dbReference type="Proteomes" id="UP000326944"/>
    </source>
</evidence>
<reference evidence="2 3" key="1">
    <citation type="submission" date="2019-09" db="EMBL/GenBank/DDBJ databases">
        <title>Sulfurimonas gotlandica sp. nov., a chemoautotrophic and psychrotolerant epsilonproteobacterium isolated from a pelagic redoxcline, and an emended description of the genus Sulfurimonas.</title>
        <authorList>
            <person name="Wang S."/>
            <person name="Jiang L."/>
            <person name="Shao S."/>
        </authorList>
    </citation>
    <scope>NUCLEOTIDE SEQUENCE [LARGE SCALE GENOMIC DNA]</scope>
    <source>
        <strain evidence="2 3">GYSZ_1</strain>
    </source>
</reference>
<keyword evidence="3" id="KW-1185">Reference proteome</keyword>
<dbReference type="KEGG" id="sulg:FJR48_04470"/>
<gene>
    <name evidence="2" type="ORF">FJR48_04470</name>
</gene>
<evidence type="ECO:0008006" key="4">
    <source>
        <dbReference type="Google" id="ProtNLM"/>
    </source>
</evidence>
<proteinExistence type="predicted"/>
<keyword evidence="1" id="KW-1133">Transmembrane helix</keyword>